<dbReference type="PANTHER" id="PTHR31120:SF6">
    <property type="entry name" value="METALLOPROTEASE TIKI HOMOLOG"/>
    <property type="match status" value="1"/>
</dbReference>
<dbReference type="CDD" id="cd14789">
    <property type="entry name" value="Tiki"/>
    <property type="match status" value="1"/>
</dbReference>
<dbReference type="Pfam" id="PF01963">
    <property type="entry name" value="TraB_PrgY_gumN"/>
    <property type="match status" value="1"/>
</dbReference>
<accession>A0A413VW92</accession>
<evidence type="ECO:0000256" key="12">
    <source>
        <dbReference type="ARBA" id="ARBA00023180"/>
    </source>
</evidence>
<evidence type="ECO:0000256" key="6">
    <source>
        <dbReference type="ARBA" id="ARBA00022723"/>
    </source>
</evidence>
<keyword evidence="12" id="KW-0325">Glycoprotein</keyword>
<reference evidence="14 15" key="1">
    <citation type="submission" date="2018-08" db="EMBL/GenBank/DDBJ databases">
        <title>A genome reference for cultivated species of the human gut microbiota.</title>
        <authorList>
            <person name="Zou Y."/>
            <person name="Xue W."/>
            <person name="Luo G."/>
        </authorList>
    </citation>
    <scope>NUCLEOTIDE SEQUENCE [LARGE SCALE GENOMIC DNA]</scope>
    <source>
        <strain evidence="14 15">AM40-30BH</strain>
    </source>
</reference>
<dbReference type="AlphaFoldDB" id="A0A413VW92"/>
<dbReference type="GO" id="GO:0046872">
    <property type="term" value="F:metal ion binding"/>
    <property type="evidence" value="ECO:0007669"/>
    <property type="project" value="UniProtKB-KW"/>
</dbReference>
<keyword evidence="8" id="KW-0378">Hydrolase</keyword>
<feature type="signal peptide" evidence="13">
    <location>
        <begin position="1"/>
        <end position="19"/>
    </location>
</feature>
<keyword evidence="4" id="KW-0645">Protease</keyword>
<evidence type="ECO:0000256" key="7">
    <source>
        <dbReference type="ARBA" id="ARBA00022729"/>
    </source>
</evidence>
<name>A0A413VW92_9BACE</name>
<comment type="subcellular location">
    <subcellularLocation>
        <location evidence="3">Membrane</location>
        <topology evidence="3">Single-pass type I membrane protein</topology>
    </subcellularLocation>
</comment>
<keyword evidence="7 13" id="KW-0732">Signal</keyword>
<evidence type="ECO:0000256" key="13">
    <source>
        <dbReference type="SAM" id="SignalP"/>
    </source>
</evidence>
<dbReference type="Proteomes" id="UP000284379">
    <property type="component" value="Unassembled WGS sequence"/>
</dbReference>
<sequence length="296" mass="33362">MKKILGSLFILCFAFSANAQLLWKISGNGLTQPSYVMGTHHLAALSIKDSIQGLQAALDNTKQVYGELKMSEMQSPTKVAEMMKKYMTTETDTTFKSLFTEEEYEQINKFAKENLMFDIAMMPKVKPAFLSNNLVVILYMKHVGGYNPQEQLDTYFQTQATEKGKKTNGLETIEFQMNLLYNQTSLKRQAEQLLCMLNNVEPTIDQTQRLTATYMTQDLDTMSKIADESLGGPQCEMTPQEKATLIDDRNKKWAKQLPAIMKEAPTFIAVGALHLPGENGILNLLKQQGYTVDPVK</sequence>
<comment type="caution">
    <text evidence="14">The sequence shown here is derived from an EMBL/GenBank/DDBJ whole genome shotgun (WGS) entry which is preliminary data.</text>
</comment>
<dbReference type="EMBL" id="QSGO01000002">
    <property type="protein sequence ID" value="RHB37798.1"/>
    <property type="molecule type" value="Genomic_DNA"/>
</dbReference>
<evidence type="ECO:0000256" key="1">
    <source>
        <dbReference type="ARBA" id="ARBA00001936"/>
    </source>
</evidence>
<dbReference type="GO" id="GO:0016020">
    <property type="term" value="C:membrane"/>
    <property type="evidence" value="ECO:0007669"/>
    <property type="project" value="UniProtKB-SubCell"/>
</dbReference>
<evidence type="ECO:0000313" key="14">
    <source>
        <dbReference type="EMBL" id="RHB37798.1"/>
    </source>
</evidence>
<dbReference type="GO" id="GO:0030178">
    <property type="term" value="P:negative regulation of Wnt signaling pathway"/>
    <property type="evidence" value="ECO:0007669"/>
    <property type="project" value="InterPro"/>
</dbReference>
<keyword evidence="6" id="KW-0479">Metal-binding</keyword>
<evidence type="ECO:0000256" key="9">
    <source>
        <dbReference type="ARBA" id="ARBA00022989"/>
    </source>
</evidence>
<evidence type="ECO:0000256" key="2">
    <source>
        <dbReference type="ARBA" id="ARBA00001941"/>
    </source>
</evidence>
<evidence type="ECO:0000256" key="5">
    <source>
        <dbReference type="ARBA" id="ARBA00022692"/>
    </source>
</evidence>
<comment type="cofactor">
    <cofactor evidence="2">
        <name>Co(2+)</name>
        <dbReference type="ChEBI" id="CHEBI:48828"/>
    </cofactor>
</comment>
<evidence type="ECO:0000313" key="15">
    <source>
        <dbReference type="Proteomes" id="UP000284379"/>
    </source>
</evidence>
<evidence type="ECO:0000256" key="8">
    <source>
        <dbReference type="ARBA" id="ARBA00022801"/>
    </source>
</evidence>
<evidence type="ECO:0000256" key="10">
    <source>
        <dbReference type="ARBA" id="ARBA00023049"/>
    </source>
</evidence>
<proteinExistence type="predicted"/>
<dbReference type="GO" id="GO:0006508">
    <property type="term" value="P:proteolysis"/>
    <property type="evidence" value="ECO:0007669"/>
    <property type="project" value="UniProtKB-KW"/>
</dbReference>
<evidence type="ECO:0000256" key="4">
    <source>
        <dbReference type="ARBA" id="ARBA00022670"/>
    </source>
</evidence>
<keyword evidence="10" id="KW-0482">Metalloprotease</keyword>
<gene>
    <name evidence="14" type="ORF">DW888_04330</name>
</gene>
<evidence type="ECO:0000256" key="11">
    <source>
        <dbReference type="ARBA" id="ARBA00023136"/>
    </source>
</evidence>
<keyword evidence="11" id="KW-0472">Membrane</keyword>
<dbReference type="GO" id="GO:0004222">
    <property type="term" value="F:metalloendopeptidase activity"/>
    <property type="evidence" value="ECO:0007669"/>
    <property type="project" value="TreeGrafter"/>
</dbReference>
<dbReference type="PANTHER" id="PTHR31120">
    <property type="entry name" value="METALLOPROTEASE TIKI"/>
    <property type="match status" value="1"/>
</dbReference>
<keyword evidence="5" id="KW-0812">Transmembrane</keyword>
<evidence type="ECO:0000256" key="3">
    <source>
        <dbReference type="ARBA" id="ARBA00004479"/>
    </source>
</evidence>
<organism evidence="14 15">
    <name type="scientific">Bacteroides nordii</name>
    <dbReference type="NCBI Taxonomy" id="291645"/>
    <lineage>
        <taxon>Bacteria</taxon>
        <taxon>Pseudomonadati</taxon>
        <taxon>Bacteroidota</taxon>
        <taxon>Bacteroidia</taxon>
        <taxon>Bacteroidales</taxon>
        <taxon>Bacteroidaceae</taxon>
        <taxon>Bacteroides</taxon>
    </lineage>
</organism>
<keyword evidence="9" id="KW-1133">Transmembrane helix</keyword>
<dbReference type="InterPro" id="IPR002816">
    <property type="entry name" value="TraB/PrgY/GumN_fam"/>
</dbReference>
<feature type="chain" id="PRO_5019313779" evidence="13">
    <location>
        <begin position="20"/>
        <end position="296"/>
    </location>
</feature>
<protein>
    <submittedName>
        <fullName evidence="14">TraB/GumN family protein</fullName>
    </submittedName>
</protein>
<dbReference type="RefSeq" id="WP_122200926.1">
    <property type="nucleotide sequence ID" value="NZ_CABJFV010000002.1"/>
</dbReference>
<comment type="cofactor">
    <cofactor evidence="1">
        <name>Mn(2+)</name>
        <dbReference type="ChEBI" id="CHEBI:29035"/>
    </cofactor>
</comment>
<dbReference type="InterPro" id="IPR040230">
    <property type="entry name" value="TIKI1/2-like"/>
</dbReference>